<dbReference type="RefSeq" id="WP_061858720.1">
    <property type="nucleotide sequence ID" value="NZ_LTBB01000010.1"/>
</dbReference>
<reference evidence="3 4" key="1">
    <citation type="submission" date="2016-02" db="EMBL/GenBank/DDBJ databases">
        <title>Genome sequence of Clostridium colicanis DSM 13634.</title>
        <authorList>
            <person name="Poehlein A."/>
            <person name="Daniel R."/>
        </authorList>
    </citation>
    <scope>NUCLEOTIDE SEQUENCE [LARGE SCALE GENOMIC DNA]</scope>
    <source>
        <strain evidence="3 4">DSM 13634</strain>
    </source>
</reference>
<dbReference type="CDD" id="cd02440">
    <property type="entry name" value="AdoMet_MTases"/>
    <property type="match status" value="1"/>
</dbReference>
<dbReference type="PANTHER" id="PTHR43861">
    <property type="entry name" value="TRANS-ACONITATE 2-METHYLTRANSFERASE-RELATED"/>
    <property type="match status" value="1"/>
</dbReference>
<dbReference type="GO" id="GO:0008168">
    <property type="term" value="F:methyltransferase activity"/>
    <property type="evidence" value="ECO:0007669"/>
    <property type="project" value="UniProtKB-KW"/>
</dbReference>
<name>A0A151ALJ1_9CLOT</name>
<sequence>MGFYEEFSKYYDIVFPLGEAQLRFINKRAKDKKKILDLAAGTGNYSIALAKEGYEVTAVDLDSEMVKKIEEKANKEEVKVTAIAMDMKEIDKIGSKFDLIFCIGNSLVHLDNKDEIKKVINKLYNLLNKDGVLIIQIINYDRIIQNNVKGLPTIDREEEGVKFIRDYEQKNGKILFKTKLIISKEEKVYENCVELYPLLARDLRDILISAGFKNVEFFGGFNEVEYNIDSMAIVAVGKRN</sequence>
<dbReference type="InterPro" id="IPR029063">
    <property type="entry name" value="SAM-dependent_MTases_sf"/>
</dbReference>
<dbReference type="EMBL" id="LTBB01000010">
    <property type="protein sequence ID" value="KYH28400.1"/>
    <property type="molecule type" value="Genomic_DNA"/>
</dbReference>
<proteinExistence type="predicted"/>
<dbReference type="Proteomes" id="UP000075374">
    <property type="component" value="Unassembled WGS sequence"/>
</dbReference>
<dbReference type="Gene3D" id="2.20.25.110">
    <property type="entry name" value="S-adenosyl-L-methionine-dependent methyltransferases"/>
    <property type="match status" value="1"/>
</dbReference>
<feature type="domain" description="Methyltransferase" evidence="2">
    <location>
        <begin position="35"/>
        <end position="131"/>
    </location>
</feature>
<protein>
    <submittedName>
        <fullName evidence="3">Glycine/sarcosine N-methyltransferase</fullName>
        <ecNumber evidence="3">2.1.1.156</ecNumber>
    </submittedName>
</protein>
<keyword evidence="1 3" id="KW-0808">Transferase</keyword>
<dbReference type="GO" id="GO:0032259">
    <property type="term" value="P:methylation"/>
    <property type="evidence" value="ECO:0007669"/>
    <property type="project" value="UniProtKB-KW"/>
</dbReference>
<dbReference type="STRING" id="1121305.CLCOL_18920"/>
<evidence type="ECO:0000313" key="3">
    <source>
        <dbReference type="EMBL" id="KYH28400.1"/>
    </source>
</evidence>
<dbReference type="PATRIC" id="fig|1121305.3.peg.1896"/>
<dbReference type="SUPFAM" id="SSF53335">
    <property type="entry name" value="S-adenosyl-L-methionine-dependent methyltransferases"/>
    <property type="match status" value="1"/>
</dbReference>
<keyword evidence="4" id="KW-1185">Reference proteome</keyword>
<dbReference type="AlphaFoldDB" id="A0A151ALJ1"/>
<accession>A0A151ALJ1</accession>
<gene>
    <name evidence="3" type="ORF">CLCOL_18920</name>
</gene>
<comment type="caution">
    <text evidence="3">The sequence shown here is derived from an EMBL/GenBank/DDBJ whole genome shotgun (WGS) entry which is preliminary data.</text>
</comment>
<evidence type="ECO:0000256" key="1">
    <source>
        <dbReference type="ARBA" id="ARBA00022679"/>
    </source>
</evidence>
<dbReference type="InterPro" id="IPR041698">
    <property type="entry name" value="Methyltransf_25"/>
</dbReference>
<keyword evidence="3" id="KW-0489">Methyltransferase</keyword>
<evidence type="ECO:0000313" key="4">
    <source>
        <dbReference type="Proteomes" id="UP000075374"/>
    </source>
</evidence>
<dbReference type="Gene3D" id="3.40.50.150">
    <property type="entry name" value="Vaccinia Virus protein VP39"/>
    <property type="match status" value="1"/>
</dbReference>
<evidence type="ECO:0000259" key="2">
    <source>
        <dbReference type="Pfam" id="PF13649"/>
    </source>
</evidence>
<dbReference type="Pfam" id="PF13649">
    <property type="entry name" value="Methyltransf_25"/>
    <property type="match status" value="1"/>
</dbReference>
<organism evidence="3 4">
    <name type="scientific">Clostridium colicanis DSM 13634</name>
    <dbReference type="NCBI Taxonomy" id="1121305"/>
    <lineage>
        <taxon>Bacteria</taxon>
        <taxon>Bacillati</taxon>
        <taxon>Bacillota</taxon>
        <taxon>Clostridia</taxon>
        <taxon>Eubacteriales</taxon>
        <taxon>Clostridiaceae</taxon>
        <taxon>Clostridium</taxon>
    </lineage>
</organism>
<dbReference type="EC" id="2.1.1.156" evidence="3"/>